<evidence type="ECO:0000256" key="1">
    <source>
        <dbReference type="ARBA" id="ARBA00004651"/>
    </source>
</evidence>
<gene>
    <name evidence="12" type="ORF">SNE25_26930</name>
</gene>
<name>A0ABZ0TL94_9SPHI</name>
<evidence type="ECO:0000256" key="2">
    <source>
        <dbReference type="ARBA" id="ARBA00008017"/>
    </source>
</evidence>
<feature type="domain" description="Mechanosensitive ion channel MscS" evidence="10">
    <location>
        <begin position="657"/>
        <end position="722"/>
    </location>
</feature>
<feature type="transmembrane region" description="Helical" evidence="8">
    <location>
        <begin position="570"/>
        <end position="591"/>
    </location>
</feature>
<dbReference type="InterPro" id="IPR010920">
    <property type="entry name" value="LSM_dom_sf"/>
</dbReference>
<comment type="similarity">
    <text evidence="2">Belongs to the MscS (TC 1.A.23) family.</text>
</comment>
<feature type="chain" id="PRO_5045388046" evidence="9">
    <location>
        <begin position="32"/>
        <end position="840"/>
    </location>
</feature>
<dbReference type="InterPro" id="IPR049278">
    <property type="entry name" value="MS_channel_C"/>
</dbReference>
<dbReference type="Pfam" id="PF00924">
    <property type="entry name" value="MS_channel_2nd"/>
    <property type="match status" value="1"/>
</dbReference>
<dbReference type="InterPro" id="IPR006685">
    <property type="entry name" value="MscS_channel_2nd"/>
</dbReference>
<dbReference type="InterPro" id="IPR023408">
    <property type="entry name" value="MscS_beta-dom_sf"/>
</dbReference>
<organism evidence="12 13">
    <name type="scientific">Mucilaginibacter sabulilitoris</name>
    <dbReference type="NCBI Taxonomy" id="1173583"/>
    <lineage>
        <taxon>Bacteria</taxon>
        <taxon>Pseudomonadati</taxon>
        <taxon>Bacteroidota</taxon>
        <taxon>Sphingobacteriia</taxon>
        <taxon>Sphingobacteriales</taxon>
        <taxon>Sphingobacteriaceae</taxon>
        <taxon>Mucilaginibacter</taxon>
    </lineage>
</organism>
<feature type="transmembrane region" description="Helical" evidence="8">
    <location>
        <begin position="522"/>
        <end position="550"/>
    </location>
</feature>
<feature type="transmembrane region" description="Helical" evidence="8">
    <location>
        <begin position="410"/>
        <end position="428"/>
    </location>
</feature>
<proteinExistence type="inferred from homology"/>
<feature type="transmembrane region" description="Helical" evidence="8">
    <location>
        <begin position="612"/>
        <end position="633"/>
    </location>
</feature>
<reference evidence="12 13" key="1">
    <citation type="submission" date="2023-11" db="EMBL/GenBank/DDBJ databases">
        <title>Analysis of the Genomes of Mucilaginibacter gossypii cycad 4 and M. sabulilitoris SNA2: microbes with the potential for plant growth promotion.</title>
        <authorList>
            <person name="Hirsch A.M."/>
            <person name="Humm E."/>
            <person name="Rubbi M."/>
            <person name="Del Vecchio G."/>
            <person name="Ha S.M."/>
            <person name="Pellegrini M."/>
            <person name="Gunsalus R.P."/>
        </authorList>
    </citation>
    <scope>NUCLEOTIDE SEQUENCE [LARGE SCALE GENOMIC DNA]</scope>
    <source>
        <strain evidence="12 13">SNA2</strain>
    </source>
</reference>
<evidence type="ECO:0000256" key="6">
    <source>
        <dbReference type="ARBA" id="ARBA00023136"/>
    </source>
</evidence>
<dbReference type="Gene3D" id="1.10.287.1260">
    <property type="match status" value="1"/>
</dbReference>
<keyword evidence="6 8" id="KW-0472">Membrane</keyword>
<keyword evidence="7" id="KW-0175">Coiled coil</keyword>
<dbReference type="PANTHER" id="PTHR30347:SF1">
    <property type="entry name" value="MECHANOSENSITIVE CHANNEL MSCK"/>
    <property type="match status" value="1"/>
</dbReference>
<dbReference type="EMBL" id="CP139558">
    <property type="protein sequence ID" value="WPU92963.1"/>
    <property type="molecule type" value="Genomic_DNA"/>
</dbReference>
<dbReference type="SUPFAM" id="SSF50182">
    <property type="entry name" value="Sm-like ribonucleoproteins"/>
    <property type="match status" value="1"/>
</dbReference>
<dbReference type="InterPro" id="IPR011014">
    <property type="entry name" value="MscS_channel_TM-2"/>
</dbReference>
<feature type="transmembrane region" description="Helical" evidence="8">
    <location>
        <begin position="355"/>
        <end position="376"/>
    </location>
</feature>
<keyword evidence="9" id="KW-0732">Signal</keyword>
<sequence length="840" mass="94201">MTECKSIRVYSHTKKCPLFFCILFISISALAQQKNADTVQNQPDRSVNPLVDRLKKIGPEETRKSIIIFNSEKKAIKQDALIEAIKKETLKANAYINTGIDTVGLNDEFGKIKKWEVIVGDGVFTNKGTAQTFRNLTTTSKILLELLNRTNARKTLIDNYEKGLVNFRYRIDSLSSDPLLFDFPVDSLLAVQYSEKLVEVAREIRPADKALEYAVNNIRKLQKEVNSTANKLSASLDEIANYQKELSSRTFEREFPNLGDMAGFFRPFSEIVHFSNIKARLNLLFYAQNNSGKVFLLLMLITASAMFLRSLKQIAIHENDAFNELPGQLVLRYPVLSAVIIVLSLGQFIFIEPPFIFNCLFWIISSICLTFIFRGFITKHWMIVWLTFFGLFIVSCIDNLILQASRTERWGMLILALIGVAAGLFMLIKGKKQELKEKLILYFIGLAFLLELASVFANIYGRYNLSKSLLVGGYLNVIIGILFLWTVRLINQGLCIASRVYTKQDKKLFYINFDLVGEKAPALLYFLLIIGWFILFGRNFYVFTLISAPLNDFFFRERNIGDYAFTINNLLSFFVIIAVATITSRIVSYFASDRGTDQPAAGKVRRAGVGSWLLLIRVGIMSIGLFLALAASGFPMERITIVMGALGLGIGLGLQALVNNLVSGLIIAFEKPVNVGDIVEISGQGGTMKSIGFRSSIISKWDGPDMVIPNGDLLNAHLVNWTLAGSKRQMEIALSVVHGTDLQKPQQIILDLLAANERIHQHPKPAVLFQNFNNGAIDIKVSFWVRDYKDGASVKSEIIMAIDAEFKKEGIVIPLPQQDLHIHAEKDLTALAKAKKTDKS</sequence>
<dbReference type="PANTHER" id="PTHR30347">
    <property type="entry name" value="POTASSIUM CHANNEL RELATED"/>
    <property type="match status" value="1"/>
</dbReference>
<keyword evidence="4 8" id="KW-0812">Transmembrane</keyword>
<dbReference type="Gene3D" id="2.30.30.60">
    <property type="match status" value="1"/>
</dbReference>
<keyword evidence="13" id="KW-1185">Reference proteome</keyword>
<dbReference type="InterPro" id="IPR011066">
    <property type="entry name" value="MscS_channel_C_sf"/>
</dbReference>
<feature type="transmembrane region" description="Helical" evidence="8">
    <location>
        <begin position="383"/>
        <end position="404"/>
    </location>
</feature>
<feature type="transmembrane region" description="Helical" evidence="8">
    <location>
        <begin position="639"/>
        <end position="662"/>
    </location>
</feature>
<feature type="transmembrane region" description="Helical" evidence="8">
    <location>
        <begin position="291"/>
        <end position="308"/>
    </location>
</feature>
<feature type="transmembrane region" description="Helical" evidence="8">
    <location>
        <begin position="440"/>
        <end position="461"/>
    </location>
</feature>
<evidence type="ECO:0000313" key="13">
    <source>
        <dbReference type="Proteomes" id="UP001324380"/>
    </source>
</evidence>
<evidence type="ECO:0000256" key="4">
    <source>
        <dbReference type="ARBA" id="ARBA00022692"/>
    </source>
</evidence>
<evidence type="ECO:0000256" key="5">
    <source>
        <dbReference type="ARBA" id="ARBA00022989"/>
    </source>
</evidence>
<evidence type="ECO:0000256" key="9">
    <source>
        <dbReference type="SAM" id="SignalP"/>
    </source>
</evidence>
<evidence type="ECO:0000259" key="11">
    <source>
        <dbReference type="Pfam" id="PF21082"/>
    </source>
</evidence>
<comment type="subcellular location">
    <subcellularLocation>
        <location evidence="1">Cell membrane</location>
        <topology evidence="1">Multi-pass membrane protein</topology>
    </subcellularLocation>
</comment>
<evidence type="ECO:0000256" key="8">
    <source>
        <dbReference type="SAM" id="Phobius"/>
    </source>
</evidence>
<feature type="transmembrane region" description="Helical" evidence="8">
    <location>
        <begin position="473"/>
        <end position="501"/>
    </location>
</feature>
<evidence type="ECO:0000256" key="3">
    <source>
        <dbReference type="ARBA" id="ARBA00022475"/>
    </source>
</evidence>
<dbReference type="Proteomes" id="UP001324380">
    <property type="component" value="Chromosome"/>
</dbReference>
<protein>
    <submittedName>
        <fullName evidence="12">Mechanosensitive ion channel</fullName>
    </submittedName>
</protein>
<feature type="signal peptide" evidence="9">
    <location>
        <begin position="1"/>
        <end position="31"/>
    </location>
</feature>
<evidence type="ECO:0000259" key="10">
    <source>
        <dbReference type="Pfam" id="PF00924"/>
    </source>
</evidence>
<evidence type="ECO:0000313" key="12">
    <source>
        <dbReference type="EMBL" id="WPU92963.1"/>
    </source>
</evidence>
<dbReference type="Pfam" id="PF21082">
    <property type="entry name" value="MS_channel_3rd"/>
    <property type="match status" value="1"/>
</dbReference>
<dbReference type="SUPFAM" id="SSF82861">
    <property type="entry name" value="Mechanosensitive channel protein MscS (YggB), transmembrane region"/>
    <property type="match status" value="1"/>
</dbReference>
<accession>A0ABZ0TL94</accession>
<feature type="transmembrane region" description="Helical" evidence="8">
    <location>
        <begin position="329"/>
        <end position="349"/>
    </location>
</feature>
<dbReference type="InterPro" id="IPR052702">
    <property type="entry name" value="MscS-like_channel"/>
</dbReference>
<keyword evidence="5 8" id="KW-1133">Transmembrane helix</keyword>
<evidence type="ECO:0000256" key="7">
    <source>
        <dbReference type="SAM" id="Coils"/>
    </source>
</evidence>
<keyword evidence="3" id="KW-1003">Cell membrane</keyword>
<dbReference type="RefSeq" id="WP_321562120.1">
    <property type="nucleotide sequence ID" value="NZ_CP139558.1"/>
</dbReference>
<feature type="coiled-coil region" evidence="7">
    <location>
        <begin position="211"/>
        <end position="238"/>
    </location>
</feature>
<dbReference type="SUPFAM" id="SSF82689">
    <property type="entry name" value="Mechanosensitive channel protein MscS (YggB), C-terminal domain"/>
    <property type="match status" value="1"/>
</dbReference>
<dbReference type="Gene3D" id="3.30.70.100">
    <property type="match status" value="1"/>
</dbReference>
<feature type="domain" description="Mechanosensitive ion channel MscS C-terminal" evidence="11">
    <location>
        <begin position="732"/>
        <end position="813"/>
    </location>
</feature>